<sequence length="30" mass="3337">MTVHRKRPTGADEAGQMEVKTNVPQNTVKI</sequence>
<reference evidence="2" key="1">
    <citation type="journal article" date="2021" name="Proc. Natl. Acad. Sci. U.S.A.">
        <title>A Catalog of Tens of Thousands of Viruses from Human Metagenomes Reveals Hidden Associations with Chronic Diseases.</title>
        <authorList>
            <person name="Tisza M.J."/>
            <person name="Buck C.B."/>
        </authorList>
    </citation>
    <scope>NUCLEOTIDE SEQUENCE</scope>
    <source>
        <strain evidence="2">CtqK313</strain>
    </source>
</reference>
<dbReference type="EMBL" id="BK032785">
    <property type="protein sequence ID" value="DAF60302.1"/>
    <property type="molecule type" value="Genomic_DNA"/>
</dbReference>
<proteinExistence type="predicted"/>
<feature type="region of interest" description="Disordered" evidence="1">
    <location>
        <begin position="1"/>
        <end position="30"/>
    </location>
</feature>
<evidence type="ECO:0000256" key="1">
    <source>
        <dbReference type="SAM" id="MobiDB-lite"/>
    </source>
</evidence>
<organism evidence="2">
    <name type="scientific">Siphoviridae sp. ctqK313</name>
    <dbReference type="NCBI Taxonomy" id="2827946"/>
    <lineage>
        <taxon>Viruses</taxon>
        <taxon>Duplodnaviria</taxon>
        <taxon>Heunggongvirae</taxon>
        <taxon>Uroviricota</taxon>
        <taxon>Caudoviricetes</taxon>
    </lineage>
</organism>
<name>A0A8S5TAN3_9CAUD</name>
<evidence type="ECO:0000313" key="2">
    <source>
        <dbReference type="EMBL" id="DAF60302.1"/>
    </source>
</evidence>
<protein>
    <submittedName>
        <fullName evidence="2">Uncharacterized protein</fullName>
    </submittedName>
</protein>
<accession>A0A8S5TAN3</accession>